<evidence type="ECO:0000259" key="8">
    <source>
        <dbReference type="Pfam" id="PF01757"/>
    </source>
</evidence>
<dbReference type="EMBL" id="SWFM01000002">
    <property type="protein sequence ID" value="TKD70802.1"/>
    <property type="molecule type" value="Genomic_DNA"/>
</dbReference>
<accession>A0A4U1MJZ0</accession>
<evidence type="ECO:0000313" key="9">
    <source>
        <dbReference type="EMBL" id="TKD70802.1"/>
    </source>
</evidence>
<keyword evidence="9" id="KW-0808">Transferase</keyword>
<evidence type="ECO:0000256" key="2">
    <source>
        <dbReference type="ARBA" id="ARBA00007400"/>
    </source>
</evidence>
<dbReference type="GO" id="GO:0005886">
    <property type="term" value="C:plasma membrane"/>
    <property type="evidence" value="ECO:0007669"/>
    <property type="project" value="UniProtKB-SubCell"/>
</dbReference>
<dbReference type="RefSeq" id="WP_136946876.1">
    <property type="nucleotide sequence ID" value="NZ_SWFM01000002.1"/>
</dbReference>
<dbReference type="PANTHER" id="PTHR40074">
    <property type="entry name" value="O-ACETYLTRANSFERASE WECH"/>
    <property type="match status" value="1"/>
</dbReference>
<evidence type="ECO:0000256" key="7">
    <source>
        <dbReference type="SAM" id="Phobius"/>
    </source>
</evidence>
<dbReference type="GO" id="GO:0016413">
    <property type="term" value="F:O-acetyltransferase activity"/>
    <property type="evidence" value="ECO:0007669"/>
    <property type="project" value="TreeGrafter"/>
</dbReference>
<sequence>MQKTNQEMKMIYFVSAITCIGILLVHVSNMFFSEASATAVPYKFEQPGVAMLAVIVGMLFVLLERSVGFDRKRFYQVGFVKIVLPFVGISILYLAITKIVMEVSVFTGWKTHILDFVMGNSFYHLYFVAAVLQLYLVFPLLQLIRTKMAWSLLLLLSFVVNAYFLFIYSPDTANAVGIMLGQKAILVKWIFFFVFGGFLAHHGELAQSVAKKLNWVGYVSLVGLIGFLIYDGQAGAVGGNSWSLMITIPLITISLLAMYESVKKVILLDLFLAGFGKYVFGVYLIYPLVLFVASTVLPDAMLSMEYFILIFTIVLGTSVFLNKAMTLYTVKDADQRDPVSHSYTIKTKELSVN</sequence>
<dbReference type="AlphaFoldDB" id="A0A4U1MJZ0"/>
<evidence type="ECO:0000256" key="3">
    <source>
        <dbReference type="ARBA" id="ARBA00022475"/>
    </source>
</evidence>
<evidence type="ECO:0000256" key="1">
    <source>
        <dbReference type="ARBA" id="ARBA00004651"/>
    </source>
</evidence>
<feature type="transmembrane region" description="Helical" evidence="7">
    <location>
        <begin position="180"/>
        <end position="201"/>
    </location>
</feature>
<keyword evidence="4 7" id="KW-0812">Transmembrane</keyword>
<dbReference type="InterPro" id="IPR002656">
    <property type="entry name" value="Acyl_transf_3_dom"/>
</dbReference>
<feature type="transmembrane region" description="Helical" evidence="7">
    <location>
        <begin position="44"/>
        <end position="63"/>
    </location>
</feature>
<keyword evidence="3" id="KW-1003">Cell membrane</keyword>
<feature type="transmembrane region" description="Helical" evidence="7">
    <location>
        <begin position="75"/>
        <end position="101"/>
    </location>
</feature>
<keyword evidence="5 7" id="KW-1133">Transmembrane helix</keyword>
<reference evidence="9 10" key="1">
    <citation type="submission" date="2019-04" db="EMBL/GenBank/DDBJ databases">
        <title>Genome sequence of Bacillus hwajinpoensis strain Y2.</title>
        <authorList>
            <person name="Fair J.L."/>
            <person name="Maclea K.S."/>
        </authorList>
    </citation>
    <scope>NUCLEOTIDE SEQUENCE [LARGE SCALE GENOMIC DNA]</scope>
    <source>
        <strain evidence="9 10">Y2</strain>
    </source>
</reference>
<feature type="transmembrane region" description="Helical" evidence="7">
    <location>
        <begin position="148"/>
        <end position="168"/>
    </location>
</feature>
<organism evidence="9 10">
    <name type="scientific">Guptibacillus hwajinpoensis</name>
    <dbReference type="NCBI Taxonomy" id="208199"/>
    <lineage>
        <taxon>Bacteria</taxon>
        <taxon>Bacillati</taxon>
        <taxon>Bacillota</taxon>
        <taxon>Bacilli</taxon>
        <taxon>Bacillales</taxon>
        <taxon>Guptibacillaceae</taxon>
        <taxon>Guptibacillus</taxon>
    </lineage>
</organism>
<dbReference type="Pfam" id="PF01757">
    <property type="entry name" value="Acyl_transf_3"/>
    <property type="match status" value="1"/>
</dbReference>
<evidence type="ECO:0000256" key="5">
    <source>
        <dbReference type="ARBA" id="ARBA00022989"/>
    </source>
</evidence>
<evidence type="ECO:0000256" key="6">
    <source>
        <dbReference type="ARBA" id="ARBA00023136"/>
    </source>
</evidence>
<evidence type="ECO:0000256" key="4">
    <source>
        <dbReference type="ARBA" id="ARBA00022692"/>
    </source>
</evidence>
<gene>
    <name evidence="9" type="ORF">FBF83_09320</name>
</gene>
<feature type="transmembrane region" description="Helical" evidence="7">
    <location>
        <begin position="242"/>
        <end position="259"/>
    </location>
</feature>
<feature type="transmembrane region" description="Helical" evidence="7">
    <location>
        <begin position="121"/>
        <end position="141"/>
    </location>
</feature>
<dbReference type="OrthoDB" id="65129at2"/>
<keyword evidence="9" id="KW-0012">Acyltransferase</keyword>
<feature type="transmembrane region" description="Helical" evidence="7">
    <location>
        <begin position="213"/>
        <end position="230"/>
    </location>
</feature>
<feature type="transmembrane region" description="Helical" evidence="7">
    <location>
        <begin position="12"/>
        <end position="32"/>
    </location>
</feature>
<feature type="transmembrane region" description="Helical" evidence="7">
    <location>
        <begin position="266"/>
        <end position="286"/>
    </location>
</feature>
<name>A0A4U1MJZ0_9BACL</name>
<evidence type="ECO:0000313" key="10">
    <source>
        <dbReference type="Proteomes" id="UP000310541"/>
    </source>
</evidence>
<comment type="similarity">
    <text evidence="2">Belongs to the acyltransferase 3 family.</text>
</comment>
<feature type="transmembrane region" description="Helical" evidence="7">
    <location>
        <begin position="306"/>
        <end position="322"/>
    </location>
</feature>
<dbReference type="GO" id="GO:0009246">
    <property type="term" value="P:enterobacterial common antigen biosynthetic process"/>
    <property type="evidence" value="ECO:0007669"/>
    <property type="project" value="TreeGrafter"/>
</dbReference>
<comment type="caution">
    <text evidence="9">The sequence shown here is derived from an EMBL/GenBank/DDBJ whole genome shotgun (WGS) entry which is preliminary data.</text>
</comment>
<proteinExistence type="inferred from homology"/>
<feature type="domain" description="Acyltransferase 3" evidence="8">
    <location>
        <begin position="16"/>
        <end position="319"/>
    </location>
</feature>
<dbReference type="Proteomes" id="UP000310541">
    <property type="component" value="Unassembled WGS sequence"/>
</dbReference>
<protein>
    <submittedName>
        <fullName evidence="9">Acyltransferase</fullName>
    </submittedName>
</protein>
<dbReference type="PANTHER" id="PTHR40074:SF2">
    <property type="entry name" value="O-ACETYLTRANSFERASE WECH"/>
    <property type="match status" value="1"/>
</dbReference>
<keyword evidence="6 7" id="KW-0472">Membrane</keyword>
<comment type="subcellular location">
    <subcellularLocation>
        <location evidence="1">Cell membrane</location>
        <topology evidence="1">Multi-pass membrane protein</topology>
    </subcellularLocation>
</comment>